<dbReference type="EMBL" id="CP000089">
    <property type="protein sequence ID" value="AAZ44822.1"/>
    <property type="molecule type" value="Genomic_DNA"/>
</dbReference>
<dbReference type="Pfam" id="PF13487">
    <property type="entry name" value="HD_5"/>
    <property type="match status" value="1"/>
</dbReference>
<proteinExistence type="predicted"/>
<dbReference type="HOGENOM" id="CLU_000445_92_1_4"/>
<accession>Q47K09</accession>
<feature type="domain" description="HD-GYP" evidence="1">
    <location>
        <begin position="136"/>
        <end position="334"/>
    </location>
</feature>
<dbReference type="KEGG" id="dar:Daro_0063"/>
<dbReference type="Pfam" id="PF11871">
    <property type="entry name" value="DUF3391"/>
    <property type="match status" value="1"/>
</dbReference>
<reference evidence="2" key="1">
    <citation type="submission" date="2005-08" db="EMBL/GenBank/DDBJ databases">
        <title>Complete sequence of Dechloromonas aromatica RCB.</title>
        <authorList>
            <person name="Salinero K.K."/>
            <person name="Copeland A."/>
            <person name="Lucas S."/>
            <person name="Lapidus A."/>
            <person name="Barry K."/>
            <person name="Detter J.C."/>
            <person name="Glavina T."/>
            <person name="Hammon N."/>
            <person name="Israni S."/>
            <person name="Pitluck S."/>
            <person name="Di Bartolo G."/>
            <person name="Trong S."/>
            <person name="Schmutz J."/>
            <person name="Larimer F."/>
            <person name="Land M."/>
            <person name="Ivanova N."/>
            <person name="Richardson P."/>
        </authorList>
    </citation>
    <scope>NUCLEOTIDE SEQUENCE</scope>
    <source>
        <strain evidence="2">RCB</strain>
    </source>
</reference>
<dbReference type="PANTHER" id="PTHR43155">
    <property type="entry name" value="CYCLIC DI-GMP PHOSPHODIESTERASE PA4108-RELATED"/>
    <property type="match status" value="1"/>
</dbReference>
<protein>
    <submittedName>
        <fullName evidence="2">Metal-dependent phosphohydrolase, HD subdomain</fullName>
    </submittedName>
</protein>
<dbReference type="SUPFAM" id="SSF109604">
    <property type="entry name" value="HD-domain/PDEase-like"/>
    <property type="match status" value="1"/>
</dbReference>
<organism evidence="2">
    <name type="scientific">Dechloromonas aromatica (strain RCB)</name>
    <dbReference type="NCBI Taxonomy" id="159087"/>
    <lineage>
        <taxon>Bacteria</taxon>
        <taxon>Pseudomonadati</taxon>
        <taxon>Pseudomonadota</taxon>
        <taxon>Betaproteobacteria</taxon>
        <taxon>Rhodocyclales</taxon>
        <taxon>Azonexaceae</taxon>
        <taxon>Dechloromonas</taxon>
    </lineage>
</organism>
<dbReference type="PANTHER" id="PTHR43155:SF2">
    <property type="entry name" value="CYCLIC DI-GMP PHOSPHODIESTERASE PA4108"/>
    <property type="match status" value="1"/>
</dbReference>
<keyword evidence="2" id="KW-0378">Hydrolase</keyword>
<dbReference type="AlphaFoldDB" id="Q47K09"/>
<sequence>MIRKLSVDQLLPGMYVVDLHKRWLDHSIWIKRFKVRDESHVWELKEQGITEVSIDTEKGIDLPPSPIARINAVEQKFKSLAEIKAAMHHTVSLGEERRRATRLLSEASGTVNGLMVAAKAGLSVDAAQLEPVIGKMMESVIRNPDALVPLARLKRQAAYATDHAVATAALIIAFGRQQGMPEPEIEKLALGTMVKDIGNSALDARLVSKPGMLSRAEYSIVQSHVEEGLAVLEATSRLSEMSVAVVLEHHERYNGCGYPYRMAGDEISVAGRMAAIVDTYDAMTSERPYRAAISPSHALRQLYDEGGTQYDPALVAAFVKTVGIYPVGTLVLLESGHLAVVEQMHPNNMLTPIVRVIYHVGRKQYVTVPVEVDLARKIGNHYGQIVRAESFEHWSISPLRWQPA</sequence>
<dbReference type="CDD" id="cd00077">
    <property type="entry name" value="HDc"/>
    <property type="match status" value="1"/>
</dbReference>
<dbReference type="STRING" id="159087.Daro_0063"/>
<evidence type="ECO:0000313" key="2">
    <source>
        <dbReference type="EMBL" id="AAZ44822.1"/>
    </source>
</evidence>
<dbReference type="Gene3D" id="1.10.3210.10">
    <property type="entry name" value="Hypothetical protein af1432"/>
    <property type="match status" value="1"/>
</dbReference>
<name>Q47K09_DECAR</name>
<dbReference type="InterPro" id="IPR003607">
    <property type="entry name" value="HD/PDEase_dom"/>
</dbReference>
<dbReference type="InterPro" id="IPR021812">
    <property type="entry name" value="DUF3391"/>
</dbReference>
<dbReference type="GO" id="GO:0008081">
    <property type="term" value="F:phosphoric diester hydrolase activity"/>
    <property type="evidence" value="ECO:0007669"/>
    <property type="project" value="UniProtKB-ARBA"/>
</dbReference>
<gene>
    <name evidence="2" type="ordered locus">Daro_0063</name>
</gene>
<dbReference type="eggNOG" id="COG2206">
    <property type="taxonomic scope" value="Bacteria"/>
</dbReference>
<dbReference type="InterPro" id="IPR037522">
    <property type="entry name" value="HD_GYP_dom"/>
</dbReference>
<dbReference type="PROSITE" id="PS51832">
    <property type="entry name" value="HD_GYP"/>
    <property type="match status" value="1"/>
</dbReference>
<evidence type="ECO:0000259" key="1">
    <source>
        <dbReference type="PROSITE" id="PS51832"/>
    </source>
</evidence>